<keyword evidence="4" id="KW-1185">Reference proteome</keyword>
<proteinExistence type="inferred from homology"/>
<dbReference type="OrthoDB" id="9757559at2"/>
<evidence type="ECO:0000313" key="3">
    <source>
        <dbReference type="EMBL" id="ARJ41016.1"/>
    </source>
</evidence>
<dbReference type="GO" id="GO:0031956">
    <property type="term" value="F:medium-chain fatty acid-CoA ligase activity"/>
    <property type="evidence" value="ECO:0007669"/>
    <property type="project" value="TreeGrafter"/>
</dbReference>
<dbReference type="KEGG" id="palh:B1H58_02730"/>
<accession>A0A1W6B1S0</accession>
<dbReference type="EMBL" id="CP019706">
    <property type="protein sequence ID" value="ARJ41016.1"/>
    <property type="molecule type" value="Genomic_DNA"/>
</dbReference>
<dbReference type="PROSITE" id="PS00455">
    <property type="entry name" value="AMP_BINDING"/>
    <property type="match status" value="1"/>
</dbReference>
<dbReference type="AlphaFoldDB" id="A0A1W6B1S0"/>
<dbReference type="Gene3D" id="3.40.50.12780">
    <property type="entry name" value="N-terminal domain of ligase-like"/>
    <property type="match status" value="1"/>
</dbReference>
<sequence length="522" mass="56565">MNILNEILTQADKNPHAVAIIQLQKTADNGYFQQSISCTYQTLIQEAQQLTAHLDTLSEKGAQIGVVMGNTPEWVLADIALLLAERVEVPVPLAFSGEQAAFLLHNCQTVLTDAMGAKRLAQWQADGLLLSASPLGVELGKMPPHAHPVRYQPKSGMQDAIIKVLHTSGTTSQPKGVRIRRHGLDALVAALWQCARPDDYQRYLNLVPLSLLIEQVTALYMPLTSGGTVIMPPADLPPLGSPGVTAVERLSLIRQTRPSAMTLTPALVEALAERARQHGNGPNLLQALFGRETVPLLAAGGAPVSAELLHQLDAQGIPVYQGYGLSENSSVAAWNSRGANRIGTVRKPLAHVEVKIAEDGELCLRSSSLFAGYSSEDPSSCAIDQSGWLHTGDLATQDQDGFISIIGRKKTMIITANGRNISPEWLESAYRSVPGVVQAIVYGDKQQFLSGIFIVNDMAQAHAIRRAIATYAREHLNEIEIIPDPVLIPYSPEVMARLFTVTGRPRRNDVPSFLAQYETVTV</sequence>
<organism evidence="3 4">
    <name type="scientific">Pantoea alhagi</name>
    <dbReference type="NCBI Taxonomy" id="1891675"/>
    <lineage>
        <taxon>Bacteria</taxon>
        <taxon>Pseudomonadati</taxon>
        <taxon>Pseudomonadota</taxon>
        <taxon>Gammaproteobacteria</taxon>
        <taxon>Enterobacterales</taxon>
        <taxon>Erwiniaceae</taxon>
        <taxon>Pantoea</taxon>
    </lineage>
</organism>
<gene>
    <name evidence="3" type="ORF">B1H58_02730</name>
</gene>
<dbReference type="Proteomes" id="UP000192900">
    <property type="component" value="Chromosome"/>
</dbReference>
<dbReference type="PANTHER" id="PTHR43201">
    <property type="entry name" value="ACYL-COA SYNTHETASE"/>
    <property type="match status" value="1"/>
</dbReference>
<dbReference type="STRING" id="1891675.B1H58_02730"/>
<evidence type="ECO:0000256" key="1">
    <source>
        <dbReference type="ARBA" id="ARBA00006432"/>
    </source>
</evidence>
<dbReference type="PANTHER" id="PTHR43201:SF8">
    <property type="entry name" value="ACYL-COA SYNTHETASE FAMILY MEMBER 3"/>
    <property type="match status" value="1"/>
</dbReference>
<dbReference type="InterPro" id="IPR000873">
    <property type="entry name" value="AMP-dep_synth/lig_dom"/>
</dbReference>
<reference evidence="3 4" key="1">
    <citation type="submission" date="2017-02" db="EMBL/GenBank/DDBJ databases">
        <title>Complete genome sequence of the drought resistance-promoting endophyte Pantoea alhagi LTYR-11Z.</title>
        <authorList>
            <person name="Zhang L."/>
        </authorList>
    </citation>
    <scope>NUCLEOTIDE SEQUENCE [LARGE SCALE GENOMIC DNA]</scope>
    <source>
        <strain evidence="3 4">LTYR-11Z</strain>
    </source>
</reference>
<dbReference type="SUPFAM" id="SSF56801">
    <property type="entry name" value="Acetyl-CoA synthetase-like"/>
    <property type="match status" value="1"/>
</dbReference>
<dbReference type="InterPro" id="IPR020845">
    <property type="entry name" value="AMP-binding_CS"/>
</dbReference>
<dbReference type="InterPro" id="IPR042099">
    <property type="entry name" value="ANL_N_sf"/>
</dbReference>
<comment type="similarity">
    <text evidence="1">Belongs to the ATP-dependent AMP-binding enzyme family.</text>
</comment>
<feature type="domain" description="AMP-dependent synthetase/ligase" evidence="2">
    <location>
        <begin position="9"/>
        <end position="373"/>
    </location>
</feature>
<evidence type="ECO:0000313" key="4">
    <source>
        <dbReference type="Proteomes" id="UP000192900"/>
    </source>
</evidence>
<evidence type="ECO:0000259" key="2">
    <source>
        <dbReference type="Pfam" id="PF00501"/>
    </source>
</evidence>
<protein>
    <submittedName>
        <fullName evidence="3">AMP-dependent synthetase</fullName>
    </submittedName>
</protein>
<name>A0A1W6B1S0_9GAMM</name>
<dbReference type="GO" id="GO:0006631">
    <property type="term" value="P:fatty acid metabolic process"/>
    <property type="evidence" value="ECO:0007669"/>
    <property type="project" value="TreeGrafter"/>
</dbReference>
<dbReference type="Pfam" id="PF00501">
    <property type="entry name" value="AMP-binding"/>
    <property type="match status" value="1"/>
</dbReference>
<dbReference type="RefSeq" id="WP_085067860.1">
    <property type="nucleotide sequence ID" value="NZ_CP019706.1"/>
</dbReference>